<accession>A0ABY3WIA9</accession>
<gene>
    <name evidence="1" type="ORF">J4032_13015</name>
</gene>
<evidence type="ECO:0000313" key="2">
    <source>
        <dbReference type="Proteomes" id="UP000828924"/>
    </source>
</evidence>
<name>A0ABY3WIA9_9ACTN</name>
<protein>
    <submittedName>
        <fullName evidence="1">Uncharacterized protein</fullName>
    </submittedName>
</protein>
<keyword evidence="2" id="KW-1185">Reference proteome</keyword>
<evidence type="ECO:0000313" key="1">
    <source>
        <dbReference type="EMBL" id="UNM12334.1"/>
    </source>
</evidence>
<proteinExistence type="predicted"/>
<dbReference type="Proteomes" id="UP000828924">
    <property type="component" value="Chromosome"/>
</dbReference>
<organism evidence="1 2">
    <name type="scientific">Streptomyces formicae</name>
    <dbReference type="NCBI Taxonomy" id="1616117"/>
    <lineage>
        <taxon>Bacteria</taxon>
        <taxon>Bacillati</taxon>
        <taxon>Actinomycetota</taxon>
        <taxon>Actinomycetes</taxon>
        <taxon>Kitasatosporales</taxon>
        <taxon>Streptomycetaceae</taxon>
        <taxon>Streptomyces</taxon>
    </lineage>
</organism>
<dbReference type="RefSeq" id="WP_242330942.1">
    <property type="nucleotide sequence ID" value="NZ_CP071872.1"/>
</dbReference>
<sequence length="64" mass="6951">MEWFTQLGNMSALFPDTPALAFDMALNGAEPNLVGYDLAYALQAAPTPINVYPTEEPSFAEPVM</sequence>
<dbReference type="EMBL" id="CP071872">
    <property type="protein sequence ID" value="UNM12334.1"/>
    <property type="molecule type" value="Genomic_DNA"/>
</dbReference>
<reference evidence="1 2" key="1">
    <citation type="submission" date="2021-03" db="EMBL/GenBank/DDBJ databases">
        <title>Complete genome of Streptomyces formicae strain 1H-GS9 (DSM 100524).</title>
        <authorList>
            <person name="Atanasov K.E."/>
            <person name="Altabella T."/>
            <person name="Ferrer A."/>
        </authorList>
    </citation>
    <scope>NUCLEOTIDE SEQUENCE [LARGE SCALE GENOMIC DNA]</scope>
    <source>
        <strain evidence="1 2">1H-GS9</strain>
    </source>
</reference>